<reference evidence="3" key="1">
    <citation type="journal article" date="2014" name="Int. J. Syst. Evol. Microbiol.">
        <title>Complete genome sequence of Corynebacterium casei LMG S-19264T (=DSM 44701T), isolated from a smear-ripened cheese.</title>
        <authorList>
            <consortium name="US DOE Joint Genome Institute (JGI-PGF)"/>
            <person name="Walter F."/>
            <person name="Albersmeier A."/>
            <person name="Kalinowski J."/>
            <person name="Ruckert C."/>
        </authorList>
    </citation>
    <scope>NUCLEOTIDE SEQUENCE</scope>
    <source>
        <strain evidence="3">JCM 4434</strain>
    </source>
</reference>
<dbReference type="PANTHER" id="PTHR43441">
    <property type="entry name" value="RIBOSOMAL-PROTEIN-SERINE ACETYLTRANSFERASE"/>
    <property type="match status" value="1"/>
</dbReference>
<dbReference type="GO" id="GO:0008999">
    <property type="term" value="F:protein-N-terminal-alanine acetyltransferase activity"/>
    <property type="evidence" value="ECO:0007669"/>
    <property type="project" value="TreeGrafter"/>
</dbReference>
<gene>
    <name evidence="3" type="ORF">GCM10010502_13080</name>
</gene>
<reference evidence="3" key="2">
    <citation type="submission" date="2020-09" db="EMBL/GenBank/DDBJ databases">
        <authorList>
            <person name="Sun Q."/>
            <person name="Ohkuma M."/>
        </authorList>
    </citation>
    <scope>NUCLEOTIDE SEQUENCE</scope>
    <source>
        <strain evidence="3">JCM 4434</strain>
    </source>
</reference>
<name>A0A8H9LI67_KITAU</name>
<dbReference type="SUPFAM" id="SSF55729">
    <property type="entry name" value="Acyl-CoA N-acyltransferases (Nat)"/>
    <property type="match status" value="1"/>
</dbReference>
<comment type="caution">
    <text evidence="3">The sequence shown here is derived from an EMBL/GenBank/DDBJ whole genome shotgun (WGS) entry which is preliminary data.</text>
</comment>
<evidence type="ECO:0000256" key="1">
    <source>
        <dbReference type="SAM" id="MobiDB-lite"/>
    </source>
</evidence>
<accession>A0A8H9LI67</accession>
<evidence type="ECO:0000259" key="2">
    <source>
        <dbReference type="PROSITE" id="PS51186"/>
    </source>
</evidence>
<organism evidence="3 4">
    <name type="scientific">Kitasatospora aureofaciens</name>
    <name type="common">Streptomyces aureofaciens</name>
    <dbReference type="NCBI Taxonomy" id="1894"/>
    <lineage>
        <taxon>Bacteria</taxon>
        <taxon>Bacillati</taxon>
        <taxon>Actinomycetota</taxon>
        <taxon>Actinomycetes</taxon>
        <taxon>Kitasatosporales</taxon>
        <taxon>Streptomycetaceae</taxon>
        <taxon>Kitasatospora</taxon>
    </lineage>
</organism>
<dbReference type="Pfam" id="PF13302">
    <property type="entry name" value="Acetyltransf_3"/>
    <property type="match status" value="1"/>
</dbReference>
<protein>
    <recommendedName>
        <fullName evidence="2">N-acetyltransferase domain-containing protein</fullName>
    </recommendedName>
</protein>
<dbReference type="AlphaFoldDB" id="A0A8H9LI67"/>
<feature type="domain" description="N-acetyltransferase" evidence="2">
    <location>
        <begin position="72"/>
        <end position="228"/>
    </location>
</feature>
<dbReference type="InterPro" id="IPR000182">
    <property type="entry name" value="GNAT_dom"/>
</dbReference>
<dbReference type="GO" id="GO:0005737">
    <property type="term" value="C:cytoplasm"/>
    <property type="evidence" value="ECO:0007669"/>
    <property type="project" value="TreeGrafter"/>
</dbReference>
<feature type="compositionally biased region" description="Low complexity" evidence="1">
    <location>
        <begin position="23"/>
        <end position="52"/>
    </location>
</feature>
<evidence type="ECO:0000313" key="3">
    <source>
        <dbReference type="EMBL" id="GGU63450.1"/>
    </source>
</evidence>
<dbReference type="KEGG" id="kau:B6264_20465"/>
<dbReference type="PANTHER" id="PTHR43441:SF3">
    <property type="entry name" value="ACETYLTRANSFERASE"/>
    <property type="match status" value="1"/>
</dbReference>
<evidence type="ECO:0000313" key="4">
    <source>
        <dbReference type="Proteomes" id="UP000610124"/>
    </source>
</evidence>
<dbReference type="GO" id="GO:1990189">
    <property type="term" value="F:protein N-terminal-serine acetyltransferase activity"/>
    <property type="evidence" value="ECO:0007669"/>
    <property type="project" value="TreeGrafter"/>
</dbReference>
<dbReference type="Gene3D" id="3.40.630.30">
    <property type="match status" value="1"/>
</dbReference>
<dbReference type="PROSITE" id="PS51186">
    <property type="entry name" value="GNAT"/>
    <property type="match status" value="1"/>
</dbReference>
<sequence length="228" mass="24143">MWQVRGKDIIAAMSRAQSHSCEPARAAPAGTAAPAVPTEAPEAPEATTGRPPELLRLPGGLRLHRRRSAHAPALNRAVRANLEHLRPWMEWAAEAPTRARTAELTRAGTAAWEAGTDFMYLADLDDAPGRVVGAFGLHGRIGPGALEIGYWVAARHVGRGIATAAAGALTEAALALPGIARVEIRCDQANGASAAVPRKLGYRLDRVTEAAARAPGETGRQLVWVKER</sequence>
<dbReference type="EMBL" id="BMUB01000002">
    <property type="protein sequence ID" value="GGU63450.1"/>
    <property type="molecule type" value="Genomic_DNA"/>
</dbReference>
<dbReference type="OrthoDB" id="9799321at2"/>
<proteinExistence type="predicted"/>
<dbReference type="InterPro" id="IPR051908">
    <property type="entry name" value="Ribosomal_N-acetyltransferase"/>
</dbReference>
<dbReference type="Proteomes" id="UP000610124">
    <property type="component" value="Unassembled WGS sequence"/>
</dbReference>
<feature type="region of interest" description="Disordered" evidence="1">
    <location>
        <begin position="20"/>
        <end position="52"/>
    </location>
</feature>
<dbReference type="InterPro" id="IPR016181">
    <property type="entry name" value="Acyl_CoA_acyltransferase"/>
</dbReference>